<sequence>MFNRSVALMIAFLPASIALAQDNCKVITSSAQVDQCAEMTRKTADVSLNDSYKRLLARFELEQKHDPDQGKVFMAMAKDAQRAWIKLRDSTCPLEATNTEPGVAAHTTTINNCIARMSVERAAYLDGIAPDGEGGVIDPNKISKAGAQRYGDVVVRYVTTFGSPCLNVQLLAPEGGWRVMSTAEFCSFDDKSFWDGYSDAGFENHAFAADGLHVTLSLSELRGNGEERRECVIPIQGGDIKNLKCAEP</sequence>
<feature type="signal peptide" evidence="1">
    <location>
        <begin position="1"/>
        <end position="20"/>
    </location>
</feature>
<feature type="chain" id="PRO_5002479281" description="Lysozyme inhibitor LprI-like N-terminal domain-containing protein" evidence="1">
    <location>
        <begin position="21"/>
        <end position="248"/>
    </location>
</feature>
<evidence type="ECO:0000256" key="1">
    <source>
        <dbReference type="SAM" id="SignalP"/>
    </source>
</evidence>
<dbReference type="PATRIC" id="fig|294.131.peg.1512"/>
<dbReference type="AlphaFoldDB" id="A0A0F4TWW2"/>
<evidence type="ECO:0000313" key="3">
    <source>
        <dbReference type="EMBL" id="KJZ48963.1"/>
    </source>
</evidence>
<evidence type="ECO:0000313" key="4">
    <source>
        <dbReference type="Proteomes" id="UP000033500"/>
    </source>
</evidence>
<name>A0A0F4TWW2_PSEFL</name>
<dbReference type="Pfam" id="PF07007">
    <property type="entry name" value="LprI"/>
    <property type="match status" value="1"/>
</dbReference>
<organism evidence="3 4">
    <name type="scientific">Pseudomonas fluorescens</name>
    <dbReference type="NCBI Taxonomy" id="294"/>
    <lineage>
        <taxon>Bacteria</taxon>
        <taxon>Pseudomonadati</taxon>
        <taxon>Pseudomonadota</taxon>
        <taxon>Gammaproteobacteria</taxon>
        <taxon>Pseudomonadales</taxon>
        <taxon>Pseudomonadaceae</taxon>
        <taxon>Pseudomonas</taxon>
    </lineage>
</organism>
<dbReference type="Gene3D" id="1.20.1270.180">
    <property type="match status" value="1"/>
</dbReference>
<dbReference type="EMBL" id="LACD01000002">
    <property type="protein sequence ID" value="KJZ48963.1"/>
    <property type="molecule type" value="Genomic_DNA"/>
</dbReference>
<comment type="caution">
    <text evidence="3">The sequence shown here is derived from an EMBL/GenBank/DDBJ whole genome shotgun (WGS) entry which is preliminary data.</text>
</comment>
<evidence type="ECO:0000259" key="2">
    <source>
        <dbReference type="Pfam" id="PF07007"/>
    </source>
</evidence>
<gene>
    <name evidence="3" type="ORF">VC34_02025</name>
</gene>
<accession>A0A0F4TWW2</accession>
<dbReference type="Proteomes" id="UP000033500">
    <property type="component" value="Unassembled WGS sequence"/>
</dbReference>
<protein>
    <recommendedName>
        <fullName evidence="2">Lysozyme inhibitor LprI-like N-terminal domain-containing protein</fullName>
    </recommendedName>
</protein>
<dbReference type="InterPro" id="IPR009739">
    <property type="entry name" value="LprI-like_N"/>
</dbReference>
<proteinExistence type="predicted"/>
<reference evidence="3 4" key="1">
    <citation type="submission" date="2015-03" db="EMBL/GenBank/DDBJ databases">
        <title>Comparative genomics of Pseudomonas insights into diversity of traits involved in vanlence and defense.</title>
        <authorList>
            <person name="Qin Y."/>
        </authorList>
    </citation>
    <scope>NUCLEOTIDE SEQUENCE [LARGE SCALE GENOMIC DNA]</scope>
    <source>
        <strain evidence="3 4">C3</strain>
    </source>
</reference>
<feature type="domain" description="Lysozyme inhibitor LprI-like N-terminal" evidence="2">
    <location>
        <begin position="30"/>
        <end position="125"/>
    </location>
</feature>
<keyword evidence="1" id="KW-0732">Signal</keyword>